<evidence type="ECO:0000259" key="2">
    <source>
        <dbReference type="Pfam" id="PF01796"/>
    </source>
</evidence>
<dbReference type="Proteomes" id="UP001595839">
    <property type="component" value="Unassembled WGS sequence"/>
</dbReference>
<name>A0ABV9AJK1_9ACTN</name>
<comment type="caution">
    <text evidence="4">The sequence shown here is derived from an EMBL/GenBank/DDBJ whole genome shotgun (WGS) entry which is preliminary data.</text>
</comment>
<feature type="region of interest" description="Disordered" evidence="1">
    <location>
        <begin position="142"/>
        <end position="164"/>
    </location>
</feature>
<dbReference type="Pfam" id="PF01796">
    <property type="entry name" value="OB_ChsH2_C"/>
    <property type="match status" value="1"/>
</dbReference>
<dbReference type="EMBL" id="JBHSFK010000004">
    <property type="protein sequence ID" value="MFC4499284.1"/>
    <property type="molecule type" value="Genomic_DNA"/>
</dbReference>
<accession>A0ABV9AJK1</accession>
<evidence type="ECO:0000259" key="3">
    <source>
        <dbReference type="Pfam" id="PF12172"/>
    </source>
</evidence>
<evidence type="ECO:0000313" key="5">
    <source>
        <dbReference type="Proteomes" id="UP001595839"/>
    </source>
</evidence>
<feature type="domain" description="ChsH2 rubredoxin-like zinc ribbon" evidence="3">
    <location>
        <begin position="22"/>
        <end position="51"/>
    </location>
</feature>
<dbReference type="InterPro" id="IPR012340">
    <property type="entry name" value="NA-bd_OB-fold"/>
</dbReference>
<dbReference type="SUPFAM" id="SSF50249">
    <property type="entry name" value="Nucleic acid-binding proteins"/>
    <property type="match status" value="1"/>
</dbReference>
<proteinExistence type="predicted"/>
<dbReference type="RefSeq" id="WP_381169279.1">
    <property type="nucleotide sequence ID" value="NZ_JBHSFK010000004.1"/>
</dbReference>
<gene>
    <name evidence="4" type="ORF">ACFPIH_07060</name>
</gene>
<dbReference type="InterPro" id="IPR022002">
    <property type="entry name" value="ChsH2_Znr"/>
</dbReference>
<evidence type="ECO:0000313" key="4">
    <source>
        <dbReference type="EMBL" id="MFC4499284.1"/>
    </source>
</evidence>
<dbReference type="InterPro" id="IPR052513">
    <property type="entry name" value="Thioester_dehydratase-like"/>
</dbReference>
<keyword evidence="5" id="KW-1185">Reference proteome</keyword>
<dbReference type="InterPro" id="IPR002878">
    <property type="entry name" value="ChsH2_C"/>
</dbReference>
<evidence type="ECO:0000256" key="1">
    <source>
        <dbReference type="SAM" id="MobiDB-lite"/>
    </source>
</evidence>
<organism evidence="4 5">
    <name type="scientific">Streptomyces vulcanius</name>
    <dbReference type="NCBI Taxonomy" id="1441876"/>
    <lineage>
        <taxon>Bacteria</taxon>
        <taxon>Bacillati</taxon>
        <taxon>Actinomycetota</taxon>
        <taxon>Actinomycetes</taxon>
        <taxon>Kitasatosporales</taxon>
        <taxon>Streptomycetaceae</taxon>
        <taxon>Streptomyces</taxon>
    </lineage>
</organism>
<reference evidence="5" key="1">
    <citation type="journal article" date="2019" name="Int. J. Syst. Evol. Microbiol.">
        <title>The Global Catalogue of Microorganisms (GCM) 10K type strain sequencing project: providing services to taxonomists for standard genome sequencing and annotation.</title>
        <authorList>
            <consortium name="The Broad Institute Genomics Platform"/>
            <consortium name="The Broad Institute Genome Sequencing Center for Infectious Disease"/>
            <person name="Wu L."/>
            <person name="Ma J."/>
        </authorList>
    </citation>
    <scope>NUCLEOTIDE SEQUENCE [LARGE SCALE GENOMIC DNA]</scope>
    <source>
        <strain evidence="5">CGMCC 4.7177</strain>
    </source>
</reference>
<feature type="domain" description="ChsH2 C-terminal OB-fold" evidence="2">
    <location>
        <begin position="57"/>
        <end position="119"/>
    </location>
</feature>
<sequence>MTTRLIDESLFESGECDQGNPPRLVGACCSGCGTVVFPRQESCPRCPDGAMSMRVLPVSGRVWSWTLQAFPPKPPYRPPSGGHRPYHVGYVDLGEVLVEARLAVPRGEIRIGLPVRLTTVPAYEDEDGTEVVTFAFRPEQFRPEQFRPEQFRPEQFRPEREGER</sequence>
<dbReference type="PANTHER" id="PTHR34075:SF5">
    <property type="entry name" value="BLR3430 PROTEIN"/>
    <property type="match status" value="1"/>
</dbReference>
<dbReference type="Pfam" id="PF12172">
    <property type="entry name" value="zf-ChsH2"/>
    <property type="match status" value="1"/>
</dbReference>
<dbReference type="PANTHER" id="PTHR34075">
    <property type="entry name" value="BLR3430 PROTEIN"/>
    <property type="match status" value="1"/>
</dbReference>
<protein>
    <submittedName>
        <fullName evidence="4">Zn-ribbon domain-containing OB-fold protein</fullName>
    </submittedName>
</protein>